<evidence type="ECO:0000256" key="7">
    <source>
        <dbReference type="ARBA" id="ARBA00022695"/>
    </source>
</evidence>
<dbReference type="GO" id="GO:0000049">
    <property type="term" value="F:tRNA binding"/>
    <property type="evidence" value="ECO:0007669"/>
    <property type="project" value="TreeGrafter"/>
</dbReference>
<keyword evidence="9" id="KW-0067">ATP-binding</keyword>
<keyword evidence="8" id="KW-0547">Nucleotide-binding</keyword>
<dbReference type="RefSeq" id="WP_129254201.1">
    <property type="nucleotide sequence ID" value="NZ_SAXA01000006.1"/>
</dbReference>
<evidence type="ECO:0000313" key="14">
    <source>
        <dbReference type="Proteomes" id="UP000289703"/>
    </source>
</evidence>
<evidence type="ECO:0000256" key="8">
    <source>
        <dbReference type="ARBA" id="ARBA00022741"/>
    </source>
</evidence>
<comment type="caution">
    <text evidence="13">The sequence shown here is derived from an EMBL/GenBank/DDBJ whole genome shotgun (WGS) entry which is preliminary data.</text>
</comment>
<dbReference type="GO" id="GO:0005737">
    <property type="term" value="C:cytoplasm"/>
    <property type="evidence" value="ECO:0007669"/>
    <property type="project" value="UniProtKB-SubCell"/>
</dbReference>
<accession>A0A4Q1JN15</accession>
<dbReference type="InterPro" id="IPR006070">
    <property type="entry name" value="Sua5-like_dom"/>
</dbReference>
<dbReference type="InterPro" id="IPR017945">
    <property type="entry name" value="DHBP_synth_RibB-like_a/b_dom"/>
</dbReference>
<keyword evidence="4" id="KW-0963">Cytoplasm</keyword>
<name>A0A4Q1JN15_9BACT</name>
<keyword evidence="5" id="KW-0808">Transferase</keyword>
<dbReference type="InterPro" id="IPR050156">
    <property type="entry name" value="TC-AMP_synthase_SUA5"/>
</dbReference>
<dbReference type="PANTHER" id="PTHR17490">
    <property type="entry name" value="SUA5"/>
    <property type="match status" value="1"/>
</dbReference>
<dbReference type="PROSITE" id="PS51163">
    <property type="entry name" value="YRDC"/>
    <property type="match status" value="1"/>
</dbReference>
<evidence type="ECO:0000256" key="11">
    <source>
        <dbReference type="ARBA" id="ARBA00048366"/>
    </source>
</evidence>
<protein>
    <recommendedName>
        <fullName evidence="10">L-threonylcarbamoyladenylate synthase</fullName>
        <ecNumber evidence="3">2.7.7.87</ecNumber>
    </recommendedName>
    <alternativeName>
        <fullName evidence="10">L-threonylcarbamoyladenylate synthase</fullName>
    </alternativeName>
</protein>
<reference evidence="13 14" key="1">
    <citation type="submission" date="2019-01" db="EMBL/GenBank/DDBJ databases">
        <title>Ancylomarina salipaludis sp. nov., isolated from a salt marsh.</title>
        <authorList>
            <person name="Yoon J.-H."/>
        </authorList>
    </citation>
    <scope>NUCLEOTIDE SEQUENCE [LARGE SCALE GENOMIC DNA]</scope>
    <source>
        <strain evidence="13 14">SHSM-M15</strain>
    </source>
</reference>
<dbReference type="GO" id="GO:0061710">
    <property type="term" value="F:L-threonylcarbamoyladenylate synthase"/>
    <property type="evidence" value="ECO:0007669"/>
    <property type="project" value="UniProtKB-EC"/>
</dbReference>
<dbReference type="NCBIfam" id="TIGR00057">
    <property type="entry name" value="L-threonylcarbamoyladenylate synthase"/>
    <property type="match status" value="1"/>
</dbReference>
<dbReference type="GO" id="GO:0006450">
    <property type="term" value="P:regulation of translational fidelity"/>
    <property type="evidence" value="ECO:0007669"/>
    <property type="project" value="TreeGrafter"/>
</dbReference>
<comment type="catalytic activity">
    <reaction evidence="11">
        <text>L-threonine + hydrogencarbonate + ATP = L-threonylcarbamoyladenylate + diphosphate + H2O</text>
        <dbReference type="Rhea" id="RHEA:36407"/>
        <dbReference type="ChEBI" id="CHEBI:15377"/>
        <dbReference type="ChEBI" id="CHEBI:17544"/>
        <dbReference type="ChEBI" id="CHEBI:30616"/>
        <dbReference type="ChEBI" id="CHEBI:33019"/>
        <dbReference type="ChEBI" id="CHEBI:57926"/>
        <dbReference type="ChEBI" id="CHEBI:73682"/>
        <dbReference type="EC" id="2.7.7.87"/>
    </reaction>
</comment>
<evidence type="ECO:0000256" key="3">
    <source>
        <dbReference type="ARBA" id="ARBA00012584"/>
    </source>
</evidence>
<keyword evidence="14" id="KW-1185">Reference proteome</keyword>
<dbReference type="PANTHER" id="PTHR17490:SF16">
    <property type="entry name" value="THREONYLCARBAMOYL-AMP SYNTHASE"/>
    <property type="match status" value="1"/>
</dbReference>
<evidence type="ECO:0000256" key="4">
    <source>
        <dbReference type="ARBA" id="ARBA00022490"/>
    </source>
</evidence>
<evidence type="ECO:0000256" key="1">
    <source>
        <dbReference type="ARBA" id="ARBA00004496"/>
    </source>
</evidence>
<dbReference type="Proteomes" id="UP000289703">
    <property type="component" value="Unassembled WGS sequence"/>
</dbReference>
<dbReference type="GO" id="GO:0003725">
    <property type="term" value="F:double-stranded RNA binding"/>
    <property type="evidence" value="ECO:0007669"/>
    <property type="project" value="InterPro"/>
</dbReference>
<proteinExistence type="inferred from homology"/>
<dbReference type="GO" id="GO:0005524">
    <property type="term" value="F:ATP binding"/>
    <property type="evidence" value="ECO:0007669"/>
    <property type="project" value="UniProtKB-KW"/>
</dbReference>
<dbReference type="GO" id="GO:0008033">
    <property type="term" value="P:tRNA processing"/>
    <property type="evidence" value="ECO:0007669"/>
    <property type="project" value="UniProtKB-KW"/>
</dbReference>
<dbReference type="EC" id="2.7.7.87" evidence="3"/>
<sequence>MHNDIKQALEVLKKGGVILYPTDTIWGIGCDATNEEAVKRVYEIKQREDSKSMLVLMENPNRISSYVDEVPEIALDLIEVTNKPTTIIYSGAKNLAKNLINSDGSIGIRITEEAFTQELIQRFRKPIVSTSANISGEAPAQNFAEINPDIINAVDYVVEYRQNETTKAQASSIIKIGTDWGIQIIRE</sequence>
<keyword evidence="7" id="KW-0548">Nucleotidyltransferase</keyword>
<dbReference type="Gene3D" id="3.90.870.10">
    <property type="entry name" value="DHBP synthase"/>
    <property type="match status" value="1"/>
</dbReference>
<evidence type="ECO:0000259" key="12">
    <source>
        <dbReference type="PROSITE" id="PS51163"/>
    </source>
</evidence>
<dbReference type="OrthoDB" id="9814580at2"/>
<evidence type="ECO:0000313" key="13">
    <source>
        <dbReference type="EMBL" id="RXQ95043.1"/>
    </source>
</evidence>
<organism evidence="13 14">
    <name type="scientific">Ancylomarina salipaludis</name>
    <dbReference type="NCBI Taxonomy" id="2501299"/>
    <lineage>
        <taxon>Bacteria</taxon>
        <taxon>Pseudomonadati</taxon>
        <taxon>Bacteroidota</taxon>
        <taxon>Bacteroidia</taxon>
        <taxon>Marinilabiliales</taxon>
        <taxon>Marinifilaceae</taxon>
        <taxon>Ancylomarina</taxon>
    </lineage>
</organism>
<comment type="subcellular location">
    <subcellularLocation>
        <location evidence="1">Cytoplasm</location>
    </subcellularLocation>
</comment>
<dbReference type="AlphaFoldDB" id="A0A4Q1JN15"/>
<evidence type="ECO:0000256" key="9">
    <source>
        <dbReference type="ARBA" id="ARBA00022840"/>
    </source>
</evidence>
<dbReference type="SUPFAM" id="SSF55821">
    <property type="entry name" value="YrdC/RibB"/>
    <property type="match status" value="1"/>
</dbReference>
<evidence type="ECO:0000256" key="6">
    <source>
        <dbReference type="ARBA" id="ARBA00022694"/>
    </source>
</evidence>
<keyword evidence="6" id="KW-0819">tRNA processing</keyword>
<feature type="domain" description="YrdC-like" evidence="12">
    <location>
        <begin position="2"/>
        <end position="187"/>
    </location>
</feature>
<comment type="similarity">
    <text evidence="2">Belongs to the SUA5 family.</text>
</comment>
<dbReference type="EMBL" id="SAXA01000006">
    <property type="protein sequence ID" value="RXQ95043.1"/>
    <property type="molecule type" value="Genomic_DNA"/>
</dbReference>
<gene>
    <name evidence="13" type="ORF">EO244_08305</name>
</gene>
<evidence type="ECO:0000256" key="10">
    <source>
        <dbReference type="ARBA" id="ARBA00029774"/>
    </source>
</evidence>
<evidence type="ECO:0000256" key="2">
    <source>
        <dbReference type="ARBA" id="ARBA00007663"/>
    </source>
</evidence>
<evidence type="ECO:0000256" key="5">
    <source>
        <dbReference type="ARBA" id="ARBA00022679"/>
    </source>
</evidence>
<dbReference type="Pfam" id="PF01300">
    <property type="entry name" value="Sua5_yciO_yrdC"/>
    <property type="match status" value="1"/>
</dbReference>